<sequence length="76" mass="8428">MGYWDQLVGVPAGPLFEWGGLLGSDQEMGAPSDPLFEMEDLPPQRRWRCPKCLFRLFGSGGGVSIRSLIGKWLGFL</sequence>
<name>A0AAE0RQ04_9BIVA</name>
<evidence type="ECO:0000313" key="2">
    <source>
        <dbReference type="Proteomes" id="UP001195483"/>
    </source>
</evidence>
<protein>
    <submittedName>
        <fullName evidence="1">Uncharacterized protein</fullName>
    </submittedName>
</protein>
<dbReference type="Proteomes" id="UP001195483">
    <property type="component" value="Unassembled WGS sequence"/>
</dbReference>
<keyword evidence="2" id="KW-1185">Reference proteome</keyword>
<reference evidence="1" key="1">
    <citation type="journal article" date="2021" name="Genome Biol. Evol.">
        <title>A High-Quality Reference Genome for a Parasitic Bivalve with Doubly Uniparental Inheritance (Bivalvia: Unionida).</title>
        <authorList>
            <person name="Smith C.H."/>
        </authorList>
    </citation>
    <scope>NUCLEOTIDE SEQUENCE</scope>
    <source>
        <strain evidence="1">CHS0354</strain>
    </source>
</reference>
<evidence type="ECO:0000313" key="1">
    <source>
        <dbReference type="EMBL" id="KAK3577210.1"/>
    </source>
</evidence>
<comment type="caution">
    <text evidence="1">The sequence shown here is derived from an EMBL/GenBank/DDBJ whole genome shotgun (WGS) entry which is preliminary data.</text>
</comment>
<gene>
    <name evidence="1" type="ORF">CHS0354_030481</name>
</gene>
<dbReference type="AlphaFoldDB" id="A0AAE0RQ04"/>
<accession>A0AAE0RQ04</accession>
<organism evidence="1 2">
    <name type="scientific">Potamilus streckersoni</name>
    <dbReference type="NCBI Taxonomy" id="2493646"/>
    <lineage>
        <taxon>Eukaryota</taxon>
        <taxon>Metazoa</taxon>
        <taxon>Spiralia</taxon>
        <taxon>Lophotrochozoa</taxon>
        <taxon>Mollusca</taxon>
        <taxon>Bivalvia</taxon>
        <taxon>Autobranchia</taxon>
        <taxon>Heteroconchia</taxon>
        <taxon>Palaeoheterodonta</taxon>
        <taxon>Unionida</taxon>
        <taxon>Unionoidea</taxon>
        <taxon>Unionidae</taxon>
        <taxon>Ambleminae</taxon>
        <taxon>Lampsilini</taxon>
        <taxon>Potamilus</taxon>
    </lineage>
</organism>
<reference evidence="1" key="3">
    <citation type="submission" date="2023-05" db="EMBL/GenBank/DDBJ databases">
        <authorList>
            <person name="Smith C.H."/>
        </authorList>
    </citation>
    <scope>NUCLEOTIDE SEQUENCE</scope>
    <source>
        <strain evidence="1">CHS0354</strain>
        <tissue evidence="1">Mantle</tissue>
    </source>
</reference>
<dbReference type="EMBL" id="JAEAOA010001813">
    <property type="protein sequence ID" value="KAK3577210.1"/>
    <property type="molecule type" value="Genomic_DNA"/>
</dbReference>
<reference evidence="1" key="2">
    <citation type="journal article" date="2021" name="Genome Biol. Evol.">
        <title>Developing a high-quality reference genome for a parasitic bivalve with doubly uniparental inheritance (Bivalvia: Unionida).</title>
        <authorList>
            <person name="Smith C.H."/>
        </authorList>
    </citation>
    <scope>NUCLEOTIDE SEQUENCE</scope>
    <source>
        <strain evidence="1">CHS0354</strain>
        <tissue evidence="1">Mantle</tissue>
    </source>
</reference>
<proteinExistence type="predicted"/>